<dbReference type="RefSeq" id="WP_014855260.1">
    <property type="nucleotide sequence ID" value="NC_018178.1"/>
</dbReference>
<dbReference type="PANTHER" id="PTHR11562">
    <property type="entry name" value="CATION EFFLUX PROTEIN/ ZINC TRANSPORTER"/>
    <property type="match status" value="1"/>
</dbReference>
<dbReference type="InterPro" id="IPR027469">
    <property type="entry name" value="Cation_efflux_TMD_sf"/>
</dbReference>
<evidence type="ECO:0000256" key="5">
    <source>
        <dbReference type="ARBA" id="ARBA00022906"/>
    </source>
</evidence>
<evidence type="ECO:0000256" key="4">
    <source>
        <dbReference type="ARBA" id="ARBA00022692"/>
    </source>
</evidence>
<evidence type="ECO:0000313" key="12">
    <source>
        <dbReference type="EMBL" id="AFN73823.1"/>
    </source>
</evidence>
<protein>
    <submittedName>
        <fullName evidence="12">Cation diffusion facilitator family transporter</fullName>
    </submittedName>
</protein>
<evidence type="ECO:0000256" key="7">
    <source>
        <dbReference type="ARBA" id="ARBA00023065"/>
    </source>
</evidence>
<feature type="domain" description="Cation efflux protein cytoplasmic" evidence="11">
    <location>
        <begin position="213"/>
        <end position="287"/>
    </location>
</feature>
<keyword evidence="4 9" id="KW-0812">Transmembrane</keyword>
<dbReference type="STRING" id="1191523.MROS_0580"/>
<name>I6ZXP2_MELRP</name>
<keyword evidence="13" id="KW-1185">Reference proteome</keyword>
<feature type="transmembrane region" description="Helical" evidence="9">
    <location>
        <begin position="152"/>
        <end position="173"/>
    </location>
</feature>
<evidence type="ECO:0000259" key="11">
    <source>
        <dbReference type="Pfam" id="PF16916"/>
    </source>
</evidence>
<dbReference type="InterPro" id="IPR050681">
    <property type="entry name" value="CDF/SLC30A"/>
</dbReference>
<dbReference type="SUPFAM" id="SSF160240">
    <property type="entry name" value="Cation efflux protein cytoplasmic domain-like"/>
    <property type="match status" value="1"/>
</dbReference>
<keyword evidence="5" id="KW-0862">Zinc</keyword>
<evidence type="ECO:0000259" key="10">
    <source>
        <dbReference type="Pfam" id="PF01545"/>
    </source>
</evidence>
<proteinExistence type="inferred from homology"/>
<evidence type="ECO:0000256" key="2">
    <source>
        <dbReference type="ARBA" id="ARBA00008873"/>
    </source>
</evidence>
<evidence type="ECO:0000256" key="1">
    <source>
        <dbReference type="ARBA" id="ARBA00004141"/>
    </source>
</evidence>
<comment type="subcellular location">
    <subcellularLocation>
        <location evidence="1">Membrane</location>
        <topology evidence="1">Multi-pass membrane protein</topology>
    </subcellularLocation>
</comment>
<dbReference type="AlphaFoldDB" id="I6ZXP2"/>
<feature type="transmembrane region" description="Helical" evidence="9">
    <location>
        <begin position="84"/>
        <end position="104"/>
    </location>
</feature>
<feature type="domain" description="Cation efflux protein transmembrane" evidence="10">
    <location>
        <begin position="22"/>
        <end position="205"/>
    </location>
</feature>
<gene>
    <name evidence="12" type="ordered locus">MROS_0580</name>
</gene>
<dbReference type="EMBL" id="CP003557">
    <property type="protein sequence ID" value="AFN73823.1"/>
    <property type="molecule type" value="Genomic_DNA"/>
</dbReference>
<accession>I6ZXP2</accession>
<keyword evidence="6 9" id="KW-1133">Transmembrane helix</keyword>
<feature type="transmembrane region" description="Helical" evidence="9">
    <location>
        <begin position="116"/>
        <end position="140"/>
    </location>
</feature>
<dbReference type="Pfam" id="PF16916">
    <property type="entry name" value="ZT_dimer"/>
    <property type="match status" value="1"/>
</dbReference>
<dbReference type="GO" id="GO:0005385">
    <property type="term" value="F:zinc ion transmembrane transporter activity"/>
    <property type="evidence" value="ECO:0007669"/>
    <property type="project" value="TreeGrafter"/>
</dbReference>
<evidence type="ECO:0000256" key="6">
    <source>
        <dbReference type="ARBA" id="ARBA00022989"/>
    </source>
</evidence>
<dbReference type="InterPro" id="IPR058533">
    <property type="entry name" value="Cation_efflux_TM"/>
</dbReference>
<feature type="transmembrane region" description="Helical" evidence="9">
    <location>
        <begin position="55"/>
        <end position="72"/>
    </location>
</feature>
<keyword evidence="7" id="KW-0406">Ion transport</keyword>
<dbReference type="NCBIfam" id="TIGR01297">
    <property type="entry name" value="CDF"/>
    <property type="match status" value="1"/>
</dbReference>
<feature type="transmembrane region" description="Helical" evidence="9">
    <location>
        <begin position="179"/>
        <end position="201"/>
    </location>
</feature>
<evidence type="ECO:0000256" key="9">
    <source>
        <dbReference type="SAM" id="Phobius"/>
    </source>
</evidence>
<dbReference type="PATRIC" id="fig|1191523.3.peg.604"/>
<keyword evidence="5" id="KW-0864">Zinc transport</keyword>
<dbReference type="Gene3D" id="1.20.1510.10">
    <property type="entry name" value="Cation efflux protein transmembrane domain"/>
    <property type="match status" value="1"/>
</dbReference>
<feature type="transmembrane region" description="Helical" evidence="9">
    <location>
        <begin position="20"/>
        <end position="43"/>
    </location>
</feature>
<reference evidence="12 13" key="1">
    <citation type="journal article" date="2013" name="PLoS ONE">
        <title>Genomic analysis of Melioribacter roseus, facultatively anaerobic organotrophic bacterium representing a novel deep lineage within Bacteriodetes/Chlorobi group.</title>
        <authorList>
            <person name="Kadnikov V.V."/>
            <person name="Mardanov A.V."/>
            <person name="Podosokorskaya O.A."/>
            <person name="Gavrilov S.N."/>
            <person name="Kublanov I.V."/>
            <person name="Beletsky A.V."/>
            <person name="Bonch-Osmolovskaya E.A."/>
            <person name="Ravin N.V."/>
        </authorList>
    </citation>
    <scope>NUCLEOTIDE SEQUENCE [LARGE SCALE GENOMIC DNA]</scope>
    <source>
        <strain evidence="13">JCM 17771 / P3M-2</strain>
    </source>
</reference>
<dbReference type="eggNOG" id="COG1230">
    <property type="taxonomic scope" value="Bacteria"/>
</dbReference>
<dbReference type="SUPFAM" id="SSF161111">
    <property type="entry name" value="Cation efflux protein transmembrane domain-like"/>
    <property type="match status" value="1"/>
</dbReference>
<dbReference type="Proteomes" id="UP000009011">
    <property type="component" value="Chromosome"/>
</dbReference>
<comment type="similarity">
    <text evidence="2">Belongs to the cation diffusion facilitator (CDF) transporter (TC 2.A.4) family. SLC30A subfamily.</text>
</comment>
<dbReference type="KEGG" id="mro:MROS_0580"/>
<evidence type="ECO:0000256" key="8">
    <source>
        <dbReference type="ARBA" id="ARBA00023136"/>
    </source>
</evidence>
<dbReference type="GO" id="GO:0005886">
    <property type="term" value="C:plasma membrane"/>
    <property type="evidence" value="ECO:0007669"/>
    <property type="project" value="TreeGrafter"/>
</dbReference>
<dbReference type="HOGENOM" id="CLU_013430_0_0_10"/>
<dbReference type="Pfam" id="PF01545">
    <property type="entry name" value="Cation_efflux"/>
    <property type="match status" value="1"/>
</dbReference>
<dbReference type="InterPro" id="IPR036837">
    <property type="entry name" value="Cation_efflux_CTD_sf"/>
</dbReference>
<dbReference type="InterPro" id="IPR027470">
    <property type="entry name" value="Cation_efflux_CTD"/>
</dbReference>
<dbReference type="OrthoDB" id="9809646at2"/>
<sequence length="298" mass="32508">MSNEHNHSHNVENYNKAFGFGIALNIIYIIVEVTYGLIINSTALLADAGHNFSDVLGLILACGGAYLAQTAVTKNRTYGLRKATILAALFNAVLLLIAVGAITIEAIRKIIEPEPVGGTTMIIVAGIGVFINTLTALLFLKGSEKDLNIKGAFLHMAADAGVSLGVVLAGLIINITGMYIFDPIISIVIVVVITIGTWGLLKDSLHLSMDAVPRSIDYEKVQSYLSSLEGVKEVHDLHIWAMSTTEIALTVHLVYIGIYERNNFIKNISEDLYHKFNIVHTTIQIEDIENNNCNQNQF</sequence>
<dbReference type="PANTHER" id="PTHR11562:SF17">
    <property type="entry name" value="RE54080P-RELATED"/>
    <property type="match status" value="1"/>
</dbReference>
<evidence type="ECO:0000256" key="3">
    <source>
        <dbReference type="ARBA" id="ARBA00022448"/>
    </source>
</evidence>
<dbReference type="InterPro" id="IPR002524">
    <property type="entry name" value="Cation_efflux"/>
</dbReference>
<keyword evidence="3" id="KW-0813">Transport</keyword>
<evidence type="ECO:0000313" key="13">
    <source>
        <dbReference type="Proteomes" id="UP000009011"/>
    </source>
</evidence>
<organism evidence="12 13">
    <name type="scientific">Melioribacter roseus (strain DSM 23840 / JCM 17771 / VKM B-2668 / P3M-2)</name>
    <dbReference type="NCBI Taxonomy" id="1191523"/>
    <lineage>
        <taxon>Bacteria</taxon>
        <taxon>Pseudomonadati</taxon>
        <taxon>Ignavibacteriota</taxon>
        <taxon>Ignavibacteria</taxon>
        <taxon>Ignavibacteriales</taxon>
        <taxon>Melioribacteraceae</taxon>
        <taxon>Melioribacter</taxon>
    </lineage>
</organism>
<keyword evidence="8 9" id="KW-0472">Membrane</keyword>